<evidence type="ECO:0000256" key="1">
    <source>
        <dbReference type="SAM" id="SignalP"/>
    </source>
</evidence>
<dbReference type="RefSeq" id="WP_117118457.1">
    <property type="nucleotide sequence ID" value="NZ_BFBY01000007.1"/>
</dbReference>
<proteinExistence type="predicted"/>
<keyword evidence="3" id="KW-1185">Reference proteome</keyword>
<evidence type="ECO:0000313" key="3">
    <source>
        <dbReference type="Proteomes" id="UP000257317"/>
    </source>
</evidence>
<dbReference type="AlphaFoldDB" id="A0A2Z6T9A6"/>
<comment type="caution">
    <text evidence="2">The sequence shown here is derived from an EMBL/GenBank/DDBJ whole genome shotgun (WGS) entry which is preliminary data.</text>
</comment>
<name>A0A2Z6T9A6_9LACO</name>
<feature type="chain" id="PRO_5016454508" description="Lipoprotein" evidence="1">
    <location>
        <begin position="21"/>
        <end position="187"/>
    </location>
</feature>
<gene>
    <name evidence="2" type="ORF">LrDSM24759_10420</name>
</gene>
<keyword evidence="1" id="KW-0732">Signal</keyword>
<evidence type="ECO:0000313" key="2">
    <source>
        <dbReference type="EMBL" id="GBG05128.1"/>
    </source>
</evidence>
<reference evidence="3" key="1">
    <citation type="submission" date="2018-03" db="EMBL/GenBank/DDBJ databases">
        <title>New taxa in the Lactobacillus gasseri group.</title>
        <authorList>
            <person name="Tanizawa Y."/>
            <person name="Tohno M."/>
            <person name="Endo A."/>
            <person name="Arita M."/>
        </authorList>
    </citation>
    <scope>NUCLEOTIDE SEQUENCE [LARGE SCALE GENOMIC DNA]</scope>
    <source>
        <strain evidence="3">DSM 24759</strain>
    </source>
</reference>
<evidence type="ECO:0008006" key="4">
    <source>
        <dbReference type="Google" id="ProtNLM"/>
    </source>
</evidence>
<dbReference type="PROSITE" id="PS51257">
    <property type="entry name" value="PROKAR_LIPOPROTEIN"/>
    <property type="match status" value="1"/>
</dbReference>
<sequence>MKKLIGIFLGLIFLTGCAHKNEVQTSQSSSKSTSVHRSNSKSTSKIDLTKKYKNLKLMTIPSEFYGTWWRSDQFSKRARSLKIDAHTVNGSVVYYQTKPFRRDHNSEKLNKEYPGDLSIGEVTNLDNRSALRVWDILGTVDLVYLKGTFNGNEVLYLAYSSGDIHGALFKDPKLAIKYRNYPFDEIK</sequence>
<organism evidence="2 3">
    <name type="scientific">Lactobacillus rodentium</name>
    <dbReference type="NCBI Taxonomy" id="947835"/>
    <lineage>
        <taxon>Bacteria</taxon>
        <taxon>Bacillati</taxon>
        <taxon>Bacillota</taxon>
        <taxon>Bacilli</taxon>
        <taxon>Lactobacillales</taxon>
        <taxon>Lactobacillaceae</taxon>
        <taxon>Lactobacillus</taxon>
    </lineage>
</organism>
<dbReference type="OrthoDB" id="2311528at2"/>
<protein>
    <recommendedName>
        <fullName evidence="4">Lipoprotein</fullName>
    </recommendedName>
</protein>
<dbReference type="EMBL" id="BFBY01000007">
    <property type="protein sequence ID" value="GBG05128.1"/>
    <property type="molecule type" value="Genomic_DNA"/>
</dbReference>
<accession>A0A2Z6T9A6</accession>
<feature type="signal peptide" evidence="1">
    <location>
        <begin position="1"/>
        <end position="20"/>
    </location>
</feature>
<dbReference type="Proteomes" id="UP000257317">
    <property type="component" value="Unassembled WGS sequence"/>
</dbReference>